<feature type="active site" description="Proton donor/acceptor" evidence="9">
    <location>
        <position position="138"/>
    </location>
</feature>
<feature type="site" description="Important for catalytic activity" evidence="9">
    <location>
        <position position="109"/>
    </location>
</feature>
<dbReference type="CDD" id="cd05239">
    <property type="entry name" value="GDP_FS_SDR_e"/>
    <property type="match status" value="1"/>
</dbReference>
<evidence type="ECO:0000313" key="11">
    <source>
        <dbReference type="EMBL" id="MCC2126922.1"/>
    </source>
</evidence>
<comment type="function">
    <text evidence="9">Catalyzes the two-step NADP-dependent conversion of GDP-4-dehydro-6-deoxy-D-mannose to GDP-fucose, involving an epimerase and a reductase reaction.</text>
</comment>
<evidence type="ECO:0000256" key="1">
    <source>
        <dbReference type="ARBA" id="ARBA00004883"/>
    </source>
</evidence>
<evidence type="ECO:0000256" key="5">
    <source>
        <dbReference type="ARBA" id="ARBA00023002"/>
    </source>
</evidence>
<evidence type="ECO:0000256" key="8">
    <source>
        <dbReference type="ARBA" id="ARBA00051935"/>
    </source>
</evidence>
<evidence type="ECO:0000313" key="12">
    <source>
        <dbReference type="Proteomes" id="UP001198220"/>
    </source>
</evidence>
<dbReference type="EC" id="1.1.1.271" evidence="3 9"/>
<dbReference type="PANTHER" id="PTHR43238:SF1">
    <property type="entry name" value="GDP-L-FUCOSE SYNTHASE"/>
    <property type="match status" value="1"/>
</dbReference>
<accession>A0AAE3DBR9</accession>
<protein>
    <recommendedName>
        <fullName evidence="3 9">GDP-L-fucose synthase</fullName>
        <ecNumber evidence="3 9">1.1.1.271</ecNumber>
    </recommendedName>
    <alternativeName>
        <fullName evidence="9">GDP-4-keto-6-deoxy-D-mannose-3,5-epimerase-4-reductase</fullName>
    </alternativeName>
</protein>
<evidence type="ECO:0000256" key="7">
    <source>
        <dbReference type="ARBA" id="ARBA00023268"/>
    </source>
</evidence>
<keyword evidence="6 9" id="KW-0413">Isomerase</keyword>
<evidence type="ECO:0000256" key="3">
    <source>
        <dbReference type="ARBA" id="ARBA00012371"/>
    </source>
</evidence>
<comment type="caution">
    <text evidence="11">The sequence shown here is derived from an EMBL/GenBank/DDBJ whole genome shotgun (WGS) entry which is preliminary data.</text>
</comment>
<proteinExistence type="inferred from homology"/>
<dbReference type="GO" id="GO:0050577">
    <property type="term" value="F:GDP-L-fucose synthase activity"/>
    <property type="evidence" value="ECO:0007669"/>
    <property type="project" value="UniProtKB-UniRule"/>
</dbReference>
<sequence>MMNKEGKIYVAGHRGMVGSAIVRSLERNGYHNIITRTHKELDLTRQDQVEKFFAEEKPDYVFLAAAKVGGIVANSEALADFMYDNMILEMNVIHEAWKNNCKKLLFLGSSCIYPRMAPQPMKENCLLTSELEKTNEAYALAKISGLKYCEFLNRQYGTDYISCMPTNLYGPNDNYHPTHSHVLPALIRRFHEAKEQGLTEVTCWGTGSPLREFLYVDDLADGCVFLMNNYSGNETVNMGTGKELTIKELTELVAKVVGYTGEIKWDPTKPDGTPRKLLDVSKLEGLGFHYKTELEEGIRLTYEDFLHNPMRAER</sequence>
<dbReference type="Pfam" id="PF01370">
    <property type="entry name" value="Epimerase"/>
    <property type="match status" value="1"/>
</dbReference>
<gene>
    <name evidence="9" type="primary">fcl</name>
    <name evidence="11" type="ORF">LKD36_12165</name>
</gene>
<keyword evidence="12" id="KW-1185">Reference proteome</keyword>
<feature type="binding site" evidence="9">
    <location>
        <position position="142"/>
    </location>
    <ligand>
        <name>NADP(+)</name>
        <dbReference type="ChEBI" id="CHEBI:58349"/>
    </ligand>
</feature>
<feature type="binding site" evidence="9">
    <location>
        <begin position="107"/>
        <end position="110"/>
    </location>
    <ligand>
        <name>NADP(+)</name>
        <dbReference type="ChEBI" id="CHEBI:58349"/>
    </ligand>
</feature>
<comment type="similarity">
    <text evidence="2 9">Belongs to the NAD(P)-dependent epimerase/dehydratase family. Fucose synthase subfamily.</text>
</comment>
<feature type="binding site" evidence="9">
    <location>
        <position position="181"/>
    </location>
    <ligand>
        <name>NADP(+)</name>
        <dbReference type="ChEBI" id="CHEBI:58349"/>
    </ligand>
</feature>
<name>A0AAE3DBR9_9FIRM</name>
<dbReference type="GO" id="GO:0016853">
    <property type="term" value="F:isomerase activity"/>
    <property type="evidence" value="ECO:0007669"/>
    <property type="project" value="UniProtKB-KW"/>
</dbReference>
<evidence type="ECO:0000259" key="10">
    <source>
        <dbReference type="Pfam" id="PF01370"/>
    </source>
</evidence>
<dbReference type="GO" id="GO:0070401">
    <property type="term" value="F:NADP+ binding"/>
    <property type="evidence" value="ECO:0007669"/>
    <property type="project" value="UniProtKB-UniRule"/>
</dbReference>
<feature type="binding site" evidence="9">
    <location>
        <position position="204"/>
    </location>
    <ligand>
        <name>substrate</name>
    </ligand>
</feature>
<feature type="binding site" evidence="9">
    <location>
        <position position="189"/>
    </location>
    <ligand>
        <name>substrate</name>
    </ligand>
</feature>
<dbReference type="InterPro" id="IPR036291">
    <property type="entry name" value="NAD(P)-bd_dom_sf"/>
</dbReference>
<keyword evidence="4 9" id="KW-0521">NADP</keyword>
<feature type="binding site" evidence="9">
    <location>
        <begin position="12"/>
        <end position="18"/>
    </location>
    <ligand>
        <name>NADP(+)</name>
        <dbReference type="ChEBI" id="CHEBI:58349"/>
    </ligand>
</feature>
<keyword evidence="7 9" id="KW-0511">Multifunctional enzyme</keyword>
<feature type="binding site" evidence="9">
    <location>
        <position position="271"/>
    </location>
    <ligand>
        <name>substrate</name>
    </ligand>
</feature>
<dbReference type="SUPFAM" id="SSF51735">
    <property type="entry name" value="NAD(P)-binding Rossmann-fold domains"/>
    <property type="match status" value="1"/>
</dbReference>
<reference evidence="11 12" key="1">
    <citation type="submission" date="2021-10" db="EMBL/GenBank/DDBJ databases">
        <title>Anaerobic single-cell dispensing facilitates the cultivation of human gut bacteria.</title>
        <authorList>
            <person name="Afrizal A."/>
        </authorList>
    </citation>
    <scope>NUCLEOTIDE SEQUENCE [LARGE SCALE GENOMIC DNA]</scope>
    <source>
        <strain evidence="11 12">CLA-AA-H276</strain>
    </source>
</reference>
<dbReference type="InterPro" id="IPR001509">
    <property type="entry name" value="Epimerase_deHydtase"/>
</dbReference>
<dbReference type="Gene3D" id="3.90.25.10">
    <property type="entry name" value="UDP-galactose 4-epimerase, domain 1"/>
    <property type="match status" value="1"/>
</dbReference>
<dbReference type="Proteomes" id="UP001198220">
    <property type="component" value="Unassembled WGS sequence"/>
</dbReference>
<feature type="domain" description="NAD-dependent epimerase/dehydratase" evidence="10">
    <location>
        <begin position="8"/>
        <end position="239"/>
    </location>
</feature>
<organism evidence="11 12">
    <name type="scientific">Hominiventricola filiformis</name>
    <dbReference type="NCBI Taxonomy" id="2885352"/>
    <lineage>
        <taxon>Bacteria</taxon>
        <taxon>Bacillati</taxon>
        <taxon>Bacillota</taxon>
        <taxon>Clostridia</taxon>
        <taxon>Lachnospirales</taxon>
        <taxon>Lachnospiraceae</taxon>
        <taxon>Hominiventricola</taxon>
    </lineage>
</organism>
<evidence type="ECO:0000256" key="2">
    <source>
        <dbReference type="ARBA" id="ARBA00005959"/>
    </source>
</evidence>
<comment type="catalytic activity">
    <reaction evidence="8 9">
        <text>GDP-beta-L-fucose + NADP(+) = GDP-4-dehydro-alpha-D-rhamnose + NADPH + H(+)</text>
        <dbReference type="Rhea" id="RHEA:18885"/>
        <dbReference type="ChEBI" id="CHEBI:15378"/>
        <dbReference type="ChEBI" id="CHEBI:57273"/>
        <dbReference type="ChEBI" id="CHEBI:57783"/>
        <dbReference type="ChEBI" id="CHEBI:57964"/>
        <dbReference type="ChEBI" id="CHEBI:58349"/>
        <dbReference type="EC" id="1.1.1.271"/>
    </reaction>
</comment>
<dbReference type="GO" id="GO:0042351">
    <property type="term" value="P:'de novo' GDP-L-fucose biosynthetic process"/>
    <property type="evidence" value="ECO:0007669"/>
    <property type="project" value="UniProtKB-UniRule"/>
</dbReference>
<dbReference type="EMBL" id="JAJEPS010000012">
    <property type="protein sequence ID" value="MCC2126922.1"/>
    <property type="molecule type" value="Genomic_DNA"/>
</dbReference>
<feature type="binding site" evidence="9">
    <location>
        <begin position="165"/>
        <end position="168"/>
    </location>
    <ligand>
        <name>NADP(+)</name>
        <dbReference type="ChEBI" id="CHEBI:58349"/>
    </ligand>
</feature>
<evidence type="ECO:0000256" key="9">
    <source>
        <dbReference type="HAMAP-Rule" id="MF_00956"/>
    </source>
</evidence>
<comment type="pathway">
    <text evidence="1 9">Nucleotide-sugar biosynthesis; GDP-L-fucose biosynthesis via de novo pathway; GDP-L-fucose from GDP-alpha-D-mannose: step 2/2.</text>
</comment>
<dbReference type="HAMAP" id="MF_00956">
    <property type="entry name" value="GDP_fucose_synth"/>
    <property type="match status" value="1"/>
</dbReference>
<dbReference type="FunFam" id="3.40.50.720:FF:000101">
    <property type="entry name" value="GDP-L-fucose synthase"/>
    <property type="match status" value="1"/>
</dbReference>
<keyword evidence="5 9" id="KW-0560">Oxidoreductase</keyword>
<dbReference type="PANTHER" id="PTHR43238">
    <property type="entry name" value="GDP-L-FUCOSE SYNTHASE"/>
    <property type="match status" value="1"/>
</dbReference>
<dbReference type="InterPro" id="IPR028614">
    <property type="entry name" value="GDP_fucose/colitose_synth"/>
</dbReference>
<dbReference type="AlphaFoldDB" id="A0AAE3DBR9"/>
<evidence type="ECO:0000256" key="6">
    <source>
        <dbReference type="ARBA" id="ARBA00023235"/>
    </source>
</evidence>
<feature type="site" description="Important for catalytic activity" evidence="9">
    <location>
        <position position="111"/>
    </location>
</feature>
<feature type="binding site" evidence="9">
    <location>
        <position position="211"/>
    </location>
    <ligand>
        <name>substrate</name>
    </ligand>
</feature>
<evidence type="ECO:0000256" key="4">
    <source>
        <dbReference type="ARBA" id="ARBA00022857"/>
    </source>
</evidence>
<dbReference type="Gene3D" id="3.40.50.720">
    <property type="entry name" value="NAD(P)-binding Rossmann-like Domain"/>
    <property type="match status" value="1"/>
</dbReference>